<organism evidence="3 4">
    <name type="scientific">Yoonia vestfoldensis</name>
    <dbReference type="NCBI Taxonomy" id="245188"/>
    <lineage>
        <taxon>Bacteria</taxon>
        <taxon>Pseudomonadati</taxon>
        <taxon>Pseudomonadota</taxon>
        <taxon>Alphaproteobacteria</taxon>
        <taxon>Rhodobacterales</taxon>
        <taxon>Paracoccaceae</taxon>
        <taxon>Yoonia</taxon>
    </lineage>
</organism>
<accession>A0A1Y0EG21</accession>
<keyword evidence="1" id="KW-0812">Transmembrane</keyword>
<name>A0A1Y0EG21_9RHOB</name>
<keyword evidence="1" id="KW-1133">Transmembrane helix</keyword>
<evidence type="ECO:0000259" key="2">
    <source>
        <dbReference type="Pfam" id="PF09850"/>
    </source>
</evidence>
<dbReference type="Gene3D" id="1.25.40.590">
    <property type="entry name" value="Type IV / VI secretion system, DotU"/>
    <property type="match status" value="1"/>
</dbReference>
<keyword evidence="1" id="KW-0472">Membrane</keyword>
<gene>
    <name evidence="3" type="ORF">LOKVESSMR4R_03097</name>
</gene>
<dbReference type="NCBIfam" id="NF038228">
    <property type="entry name" value="IcmH_DotU_IVB"/>
    <property type="match status" value="1"/>
</dbReference>
<dbReference type="Proteomes" id="UP000195273">
    <property type="component" value="Chromosome"/>
</dbReference>
<evidence type="ECO:0000313" key="3">
    <source>
        <dbReference type="EMBL" id="ARU02380.1"/>
    </source>
</evidence>
<dbReference type="InterPro" id="IPR017732">
    <property type="entry name" value="T4/T6SS_DotU"/>
</dbReference>
<keyword evidence="4" id="KW-1185">Reference proteome</keyword>
<dbReference type="OrthoDB" id="345640at2"/>
<dbReference type="Pfam" id="PF09850">
    <property type="entry name" value="DotU"/>
    <property type="match status" value="1"/>
</dbReference>
<evidence type="ECO:0000313" key="4">
    <source>
        <dbReference type="Proteomes" id="UP000195273"/>
    </source>
</evidence>
<dbReference type="RefSeq" id="WP_087210264.1">
    <property type="nucleotide sequence ID" value="NZ_CP021431.1"/>
</dbReference>
<feature type="transmembrane region" description="Helical" evidence="1">
    <location>
        <begin position="231"/>
        <end position="252"/>
    </location>
</feature>
<evidence type="ECO:0000256" key="1">
    <source>
        <dbReference type="SAM" id="Phobius"/>
    </source>
</evidence>
<dbReference type="PANTHER" id="PTHR38033">
    <property type="entry name" value="MEMBRANE PROTEIN-RELATED"/>
    <property type="match status" value="1"/>
</dbReference>
<dbReference type="InterPro" id="IPR038522">
    <property type="entry name" value="T4/T6SS_DotU_sf"/>
</dbReference>
<dbReference type="KEGG" id="lvs:LOKVESSMR4R_03097"/>
<reference evidence="3 4" key="1">
    <citation type="submission" date="2017-05" db="EMBL/GenBank/DDBJ databases">
        <title>Genome Sequence of Loktanella vestfoldensis Strain SMR4r Isolated from a Culture of the Diatom Skeletonema marinoi.</title>
        <authorList>
            <person name="Topel M."/>
            <person name="Pinder M.I.M."/>
            <person name="Johansson O.N."/>
            <person name="Kourtchenko O."/>
            <person name="Godhe A."/>
            <person name="Clarke A.K."/>
        </authorList>
    </citation>
    <scope>NUCLEOTIDE SEQUENCE [LARGE SCALE GENOMIC DNA]</scope>
    <source>
        <strain evidence="3 4">SMR4r</strain>
    </source>
</reference>
<sequence length="294" mass="32021">MPRTDTDQDPSTVILTADRIVADDGRLAGPGVLSTSAIGDLDAALRASRQASNALIAASSDLMGLVSVLHRIDDCGAVGTTRAEIGRAIIDLKYRVVQLDYPPSVAENLCLLYAIVIDEFILTSPWGRDSGWENLTLVADLFGFRDGGDRFYEVADRALMQPRTLRPFIEIVYIFLKLGYRGRFKPGDDFLRDRLIGRLETALDLDRAEVSPARYGRAPTRTRAIKPPRSAVSKMIFATVVIFAGFGLTAMVQQVEANRVTAGLLEQSAAMSRDAGAIFVYSSGSGTTERRADD</sequence>
<dbReference type="PANTHER" id="PTHR38033:SF1">
    <property type="entry name" value="DOTU FAMILY TYPE IV_VI SECRETION SYSTEM PROTEIN"/>
    <property type="match status" value="1"/>
</dbReference>
<feature type="domain" description="Type IV / VI secretion system DotU" evidence="2">
    <location>
        <begin position="55"/>
        <end position="247"/>
    </location>
</feature>
<proteinExistence type="predicted"/>
<protein>
    <submittedName>
        <fullName evidence="3">Membrane protein</fullName>
    </submittedName>
</protein>
<dbReference type="EMBL" id="CP021431">
    <property type="protein sequence ID" value="ARU02380.1"/>
    <property type="molecule type" value="Genomic_DNA"/>
</dbReference>
<dbReference type="AlphaFoldDB" id="A0A1Y0EG21"/>